<protein>
    <submittedName>
        <fullName evidence="1">Uncharacterized protein</fullName>
    </submittedName>
</protein>
<evidence type="ECO:0000313" key="1">
    <source>
        <dbReference type="EMBL" id="PAT35797.1"/>
    </source>
</evidence>
<evidence type="ECO:0000313" key="2">
    <source>
        <dbReference type="Proteomes" id="UP000217999"/>
    </source>
</evidence>
<dbReference type="EMBL" id="NSJF01000001">
    <property type="protein sequence ID" value="PAT35797.1"/>
    <property type="molecule type" value="Genomic_DNA"/>
</dbReference>
<dbReference type="AlphaFoldDB" id="A0A2A2ADD1"/>
<organism evidence="1 2">
    <name type="scientific">Vandammella animalimorsus</name>
    <dbReference type="NCBI Taxonomy" id="2029117"/>
    <lineage>
        <taxon>Bacteria</taxon>
        <taxon>Pseudomonadati</taxon>
        <taxon>Pseudomonadota</taxon>
        <taxon>Betaproteobacteria</taxon>
        <taxon>Burkholderiales</taxon>
        <taxon>Comamonadaceae</taxon>
        <taxon>Vandammella</taxon>
    </lineage>
</organism>
<accession>A0A2A2ADD1</accession>
<name>A0A2A2ADD1_9BURK</name>
<sequence>MVFASQECVQEVKVNDKSLVLNKTTRAEVEKIFGAAQESKNLYEVPYYELCYKVNGGDAALMFGFQSGSDLLRSVQMGVWNSALDERIRCSESPLNQISLNNKVLGQEEKKSTDGTQVLMRHCTIRKVDRAFSGILVESGVYLIDLE</sequence>
<proteinExistence type="predicted"/>
<reference evidence="1 2" key="1">
    <citation type="submission" date="2017-08" db="EMBL/GenBank/DDBJ databases">
        <title>WGS of Clinical strains of the CDC Group NO-1 linked to zoonotic infections in humans.</title>
        <authorList>
            <person name="Bernier A.-M."/>
            <person name="Bernard K."/>
        </authorList>
    </citation>
    <scope>NUCLEOTIDE SEQUENCE [LARGE SCALE GENOMIC DNA]</scope>
    <source>
        <strain evidence="1 2">NML03-0146</strain>
    </source>
</reference>
<gene>
    <name evidence="1" type="ORF">CK620_00495</name>
</gene>
<comment type="caution">
    <text evidence="1">The sequence shown here is derived from an EMBL/GenBank/DDBJ whole genome shotgun (WGS) entry which is preliminary data.</text>
</comment>
<dbReference type="Proteomes" id="UP000217999">
    <property type="component" value="Unassembled WGS sequence"/>
</dbReference>